<reference evidence="1" key="1">
    <citation type="journal article" date="2019" name="bioRxiv">
        <title>The Genome of the Zebra Mussel, Dreissena polymorpha: A Resource for Invasive Species Research.</title>
        <authorList>
            <person name="McCartney M.A."/>
            <person name="Auch B."/>
            <person name="Kono T."/>
            <person name="Mallez S."/>
            <person name="Zhang Y."/>
            <person name="Obille A."/>
            <person name="Becker A."/>
            <person name="Abrahante J.E."/>
            <person name="Garbe J."/>
            <person name="Badalamenti J.P."/>
            <person name="Herman A."/>
            <person name="Mangelson H."/>
            <person name="Liachko I."/>
            <person name="Sullivan S."/>
            <person name="Sone E.D."/>
            <person name="Koren S."/>
            <person name="Silverstein K.A.T."/>
            <person name="Beckman K.B."/>
            <person name="Gohl D.M."/>
        </authorList>
    </citation>
    <scope>NUCLEOTIDE SEQUENCE</scope>
    <source>
        <strain evidence="1">Duluth1</strain>
        <tissue evidence="1">Whole animal</tissue>
    </source>
</reference>
<sequence length="67" mass="7341">MGTLLMTSRGRLTSTLSTRGRFSPHCLRPELTFSTVLSTPLTPFTRSASPIATTPLTALQECRKTPF</sequence>
<evidence type="ECO:0000313" key="2">
    <source>
        <dbReference type="Proteomes" id="UP000828390"/>
    </source>
</evidence>
<dbReference type="Proteomes" id="UP000828390">
    <property type="component" value="Unassembled WGS sequence"/>
</dbReference>
<organism evidence="1 2">
    <name type="scientific">Dreissena polymorpha</name>
    <name type="common">Zebra mussel</name>
    <name type="synonym">Mytilus polymorpha</name>
    <dbReference type="NCBI Taxonomy" id="45954"/>
    <lineage>
        <taxon>Eukaryota</taxon>
        <taxon>Metazoa</taxon>
        <taxon>Spiralia</taxon>
        <taxon>Lophotrochozoa</taxon>
        <taxon>Mollusca</taxon>
        <taxon>Bivalvia</taxon>
        <taxon>Autobranchia</taxon>
        <taxon>Heteroconchia</taxon>
        <taxon>Euheterodonta</taxon>
        <taxon>Imparidentia</taxon>
        <taxon>Neoheterodontei</taxon>
        <taxon>Myida</taxon>
        <taxon>Dreissenoidea</taxon>
        <taxon>Dreissenidae</taxon>
        <taxon>Dreissena</taxon>
    </lineage>
</organism>
<reference evidence="1" key="2">
    <citation type="submission" date="2020-11" db="EMBL/GenBank/DDBJ databases">
        <authorList>
            <person name="McCartney M.A."/>
            <person name="Auch B."/>
            <person name="Kono T."/>
            <person name="Mallez S."/>
            <person name="Becker A."/>
            <person name="Gohl D.M."/>
            <person name="Silverstein K.A.T."/>
            <person name="Koren S."/>
            <person name="Bechman K.B."/>
            <person name="Herman A."/>
            <person name="Abrahante J.E."/>
            <person name="Garbe J."/>
        </authorList>
    </citation>
    <scope>NUCLEOTIDE SEQUENCE</scope>
    <source>
        <strain evidence="1">Duluth1</strain>
        <tissue evidence="1">Whole animal</tissue>
    </source>
</reference>
<dbReference type="AlphaFoldDB" id="A0A9D4BEG9"/>
<accession>A0A9D4BEG9</accession>
<name>A0A9D4BEG9_DREPO</name>
<protein>
    <submittedName>
        <fullName evidence="1">Uncharacterized protein</fullName>
    </submittedName>
</protein>
<comment type="caution">
    <text evidence="1">The sequence shown here is derived from an EMBL/GenBank/DDBJ whole genome shotgun (WGS) entry which is preliminary data.</text>
</comment>
<dbReference type="EMBL" id="JAIWYP010000031">
    <property type="protein sequence ID" value="KAH3691728.1"/>
    <property type="molecule type" value="Genomic_DNA"/>
</dbReference>
<keyword evidence="2" id="KW-1185">Reference proteome</keyword>
<gene>
    <name evidence="1" type="ORF">DPMN_194127</name>
</gene>
<proteinExistence type="predicted"/>
<evidence type="ECO:0000313" key="1">
    <source>
        <dbReference type="EMBL" id="KAH3691728.1"/>
    </source>
</evidence>